<evidence type="ECO:0000313" key="8">
    <source>
        <dbReference type="Proteomes" id="UP000002729"/>
    </source>
</evidence>
<dbReference type="GO" id="GO:0004499">
    <property type="term" value="F:N,N-dimethylaniline monooxygenase activity"/>
    <property type="evidence" value="ECO:0007669"/>
    <property type="project" value="InterPro"/>
</dbReference>
<protein>
    <recommendedName>
        <fullName evidence="9">Flavin-containing monooxygenase</fullName>
    </recommendedName>
</protein>
<keyword evidence="4" id="KW-0560">Oxidoreductase</keyword>
<reference evidence="7 8" key="1">
    <citation type="journal article" date="2011" name="Proc. Natl. Acad. Sci. U.S.A.">
        <title>Niche of harmful alga Aureococcus anophagefferens revealed through ecogenomics.</title>
        <authorList>
            <person name="Gobler C.J."/>
            <person name="Berry D.L."/>
            <person name="Dyhrman S.T."/>
            <person name="Wilhelm S.W."/>
            <person name="Salamov A."/>
            <person name="Lobanov A.V."/>
            <person name="Zhang Y."/>
            <person name="Collier J.L."/>
            <person name="Wurch L.L."/>
            <person name="Kustka A.B."/>
            <person name="Dill B.D."/>
            <person name="Shah M."/>
            <person name="VerBerkmoes N.C."/>
            <person name="Kuo A."/>
            <person name="Terry A."/>
            <person name="Pangilinan J."/>
            <person name="Lindquist E.A."/>
            <person name="Lucas S."/>
            <person name="Paulsen I.T."/>
            <person name="Hattenrath-Lehmann T.K."/>
            <person name="Talmage S.C."/>
            <person name="Walker E.A."/>
            <person name="Koch F."/>
            <person name="Burson A.M."/>
            <person name="Marcoval M.A."/>
            <person name="Tang Y.Z."/>
            <person name="Lecleir G.R."/>
            <person name="Coyne K.J."/>
            <person name="Berg G.M."/>
            <person name="Bertrand E.M."/>
            <person name="Saito M.A."/>
            <person name="Gladyshev V.N."/>
            <person name="Grigoriev I.V."/>
        </authorList>
    </citation>
    <scope>NUCLEOTIDE SEQUENCE [LARGE SCALE GENOMIC DNA]</scope>
    <source>
        <strain evidence="8">CCMP 1984</strain>
    </source>
</reference>
<evidence type="ECO:0000256" key="4">
    <source>
        <dbReference type="ARBA" id="ARBA00023002"/>
    </source>
</evidence>
<keyword evidence="5" id="KW-0472">Membrane</keyword>
<keyword evidence="5" id="KW-0812">Transmembrane</keyword>
<dbReference type="Proteomes" id="UP000002729">
    <property type="component" value="Unassembled WGS sequence"/>
</dbReference>
<dbReference type="GO" id="GO:0050660">
    <property type="term" value="F:flavin adenine dinucleotide binding"/>
    <property type="evidence" value="ECO:0007669"/>
    <property type="project" value="InterPro"/>
</dbReference>
<dbReference type="EMBL" id="GL833127">
    <property type="protein sequence ID" value="EGB08461.1"/>
    <property type="molecule type" value="Genomic_DNA"/>
</dbReference>
<keyword evidence="2" id="KW-0285">Flavoprotein</keyword>
<dbReference type="InterPro" id="IPR059179">
    <property type="entry name" value="MLKL-like_MCAfunc"/>
</dbReference>
<dbReference type="InParanoid" id="F0Y8R4"/>
<feature type="transmembrane region" description="Helical" evidence="5">
    <location>
        <begin position="1517"/>
        <end position="1537"/>
    </location>
</feature>
<evidence type="ECO:0000256" key="2">
    <source>
        <dbReference type="ARBA" id="ARBA00022630"/>
    </source>
</evidence>
<keyword evidence="6" id="KW-0732">Signal</keyword>
<sequence>MSGIKQLIVLALALPTAQAFCCFWSSTNDACECDAVASDGSWCAASEDQCLQCGDAQWCDDEPEEPEDTCKGDYSACQGCGGEQCTYCSAEQDVNCCVAEGGDLYECCEASAPFSWRYSMNECDSVAHKTPEPTPAEPSCKGDYSACQGCGGEQCTYCSAEQDVNCCVAEGGDLYECCEASAPFSWRYSMNECDSVAHKTPEPTPAEPSCKGDYSACQGCGGEQCTYCSAEQDVNCCVAEGGDLYECCEASAPFSWRYSMNECDSVAHKTPEPTPAEPSCKGDYSACQGCSGEQCTLRRLRTNDTKATMTVSSADLLYDPQVWCYFAILGWSLRGQVRRATRRGLAAACALVGITWFYIFRFTLAYKNGGGANLFDDAYADVLRGPHARSSCQLLTWVVVAFTLAPSRDVLWTGMLGAMSAAYSLSPPDLAPPARVATLDAACALASLACVASLPRLLDAPAAFGAVLKALHALLVLPRYAPALPGSVDATVFYGAVAVLVGARRDRVSAVPATDCQASIFVDLVACAALSVAAVRRRRGPGVAAAFAAASLALSPGGALALYLALESAAAAAAPRERTAARFGRVLVVGAGASGLAQGSKRVRNSQLQRLISRPFSTRLATAKTLLEHTDADVVVAERAGTVGGVFADAYEGARMVSSKYVTAFSDFRLGRGAESHLALDDYVAYLERYVDRFGLARTIEFGTTVRAVARAGGRYAVETEAGGVARTRSFDRVAVCSGLHAHPKTPALSGRFRGDVFHSRDYASPGRFAGKRVVVVGARAGQESEIPNFKGSYLGRFPLVGAGETAFDVAHGAASAGARAVTMSTRRGFVSVPASFGEGVAPLDCIIANAGTHCWESAWARRVGLHWWITTKFQRLGMLILGGSSTGWNQWVGASVHMDWTEGRKHIVNKATKCMPLLNRSAKGPAWNPYRFWDSAASHVAVGVDLLDKYEPVKFERDGVAFRSLDGGPDRVVEADVVVFATGYRQKFPFLFGAGAGDDPLPGRHFLIDDAEPDLAFIGFVLAMPLRILTAIALLSAAHQGIQVAASSSNLGAPASDAEAAASLKGRFLRSSASAQDLLAAKEPAQLDDISHGQESLVALSGDSSSSDAEAAASLKDRFLRVSTSAQGLLAAKEPAQLDDISHGQESLVALSGDSSSSDVEAAASLKGRFLRSSASAQDLVKSKEPAQLDDISHGQESLVALSGDSSSSDAEAAASLKDRFLRVSTSAQGLLAAKEPAQLDDISHGQESLVALSGDSSSSDVEAAASLKGRFLRSSASAQGLLAAKEPAQLDDISHGQESLVALSGDSPSSDVEAAASLKDRFLRSSASAQGLLAAKEPAQLDDISHGQESLVALSGDSSSSDVEAAASLKGRFLRSSASAQDLVKSKEPVQLDDISHGQESLVATSAIEFEDSMSEEQSARRLSDDYCEDTSGSALDSFGDSCDWYDGRTSCGNFDDSDFDANAMCCACGGGSDYSDGGSRYSHCETIKVPNYQQLDHWFWRMRSRTSGASTDTIIVAAAAVAAVVAVAIACVCIKRRRPKAAAARADFNVEAPPDRDEAFAGGAWNVAGAARYSASTKTPAPSARDQQLMRESEGVVARGMTAARVLLTAGRVMPVIGPVCEAAQDILRSVEEHLRKSDDVLMAGRRVVDVLGALQQMSANAAKLESGNADLVESKMRKLKCLLCDFKLAVDAFGREGWLKRAFLQSGRVNSLTKLDKEITTCLESLKLDYKLAMDAEILERTYQMEQSIAMLVAKRCSETHEDSAAAAAILARTPGTQRFFGVYGASRKKHQF</sequence>
<comment type="similarity">
    <text evidence="1">Belongs to the FMO family.</text>
</comment>
<evidence type="ECO:0000256" key="5">
    <source>
        <dbReference type="SAM" id="Phobius"/>
    </source>
</evidence>
<dbReference type="SUPFAM" id="SSF51905">
    <property type="entry name" value="FAD/NAD(P)-binding domain"/>
    <property type="match status" value="2"/>
</dbReference>
<organism evidence="8">
    <name type="scientific">Aureococcus anophagefferens</name>
    <name type="common">Harmful bloom alga</name>
    <dbReference type="NCBI Taxonomy" id="44056"/>
    <lineage>
        <taxon>Eukaryota</taxon>
        <taxon>Sar</taxon>
        <taxon>Stramenopiles</taxon>
        <taxon>Ochrophyta</taxon>
        <taxon>Pelagophyceae</taxon>
        <taxon>Pelagomonadales</taxon>
        <taxon>Pelagomonadaceae</taxon>
        <taxon>Aureococcus</taxon>
    </lineage>
</organism>
<accession>F0Y8R4</accession>
<evidence type="ECO:0000256" key="6">
    <source>
        <dbReference type="SAM" id="SignalP"/>
    </source>
</evidence>
<dbReference type="KEGG" id="aaf:AURANDRAFT_63745"/>
<proteinExistence type="inferred from homology"/>
<evidence type="ECO:0008006" key="9">
    <source>
        <dbReference type="Google" id="ProtNLM"/>
    </source>
</evidence>
<keyword evidence="3" id="KW-0274">FAD</keyword>
<dbReference type="OrthoDB" id="43741at2759"/>
<dbReference type="Pfam" id="PF00743">
    <property type="entry name" value="FMO-like"/>
    <property type="match status" value="1"/>
</dbReference>
<name>F0Y8R4_AURAN</name>
<keyword evidence="8" id="KW-1185">Reference proteome</keyword>
<dbReference type="GO" id="GO:0050661">
    <property type="term" value="F:NADP binding"/>
    <property type="evidence" value="ECO:0007669"/>
    <property type="project" value="InterPro"/>
</dbReference>
<evidence type="ECO:0000313" key="7">
    <source>
        <dbReference type="EMBL" id="EGB08461.1"/>
    </source>
</evidence>
<dbReference type="InterPro" id="IPR036188">
    <property type="entry name" value="FAD/NAD-bd_sf"/>
</dbReference>
<dbReference type="Gene3D" id="3.50.50.60">
    <property type="entry name" value="FAD/NAD(P)-binding domain"/>
    <property type="match status" value="1"/>
</dbReference>
<dbReference type="InterPro" id="IPR050346">
    <property type="entry name" value="FMO-like"/>
</dbReference>
<dbReference type="GeneID" id="20224475"/>
<dbReference type="PANTHER" id="PTHR23023">
    <property type="entry name" value="DIMETHYLANILINE MONOOXYGENASE"/>
    <property type="match status" value="1"/>
</dbReference>
<dbReference type="InterPro" id="IPR020946">
    <property type="entry name" value="Flavin_mOase-like"/>
</dbReference>
<keyword evidence="5" id="KW-1133">Transmembrane helix</keyword>
<feature type="chain" id="PRO_5003262803" description="Flavin-containing monooxygenase" evidence="6">
    <location>
        <begin position="20"/>
        <end position="1797"/>
    </location>
</feature>
<gene>
    <name evidence="7" type="ORF">AURANDRAFT_63745</name>
</gene>
<evidence type="ECO:0000256" key="3">
    <source>
        <dbReference type="ARBA" id="ARBA00022827"/>
    </source>
</evidence>
<dbReference type="CDD" id="cd21037">
    <property type="entry name" value="MLKL_NTD"/>
    <property type="match status" value="1"/>
</dbReference>
<dbReference type="RefSeq" id="XP_009036474.1">
    <property type="nucleotide sequence ID" value="XM_009038226.1"/>
</dbReference>
<dbReference type="eggNOG" id="KOG1399">
    <property type="taxonomic scope" value="Eukaryota"/>
</dbReference>
<feature type="signal peptide" evidence="6">
    <location>
        <begin position="1"/>
        <end position="19"/>
    </location>
</feature>
<evidence type="ECO:0000256" key="1">
    <source>
        <dbReference type="ARBA" id="ARBA00009183"/>
    </source>
</evidence>